<dbReference type="Proteomes" id="UP000782241">
    <property type="component" value="Unassembled WGS sequence"/>
</dbReference>
<evidence type="ECO:0000313" key="3">
    <source>
        <dbReference type="EMBL" id="KAG5658057.1"/>
    </source>
</evidence>
<protein>
    <recommendedName>
        <fullName evidence="2">DUF7580 domain-containing protein</fullName>
    </recommendedName>
</protein>
<dbReference type="AlphaFoldDB" id="A0A9P7H3Z3"/>
<dbReference type="PANTHER" id="PTHR35186:SF4">
    <property type="entry name" value="PRION-INHIBITION AND PROPAGATION HELO DOMAIN-CONTAINING PROTEIN"/>
    <property type="match status" value="1"/>
</dbReference>
<feature type="chain" id="PRO_5040508101" description="DUF7580 domain-containing protein" evidence="1">
    <location>
        <begin position="21"/>
        <end position="586"/>
    </location>
</feature>
<proteinExistence type="predicted"/>
<sequence>MSGFEVAGIVLGTLPLLVSALETYSNFMRDWGKAPSELRSLNRQLTTERAKLYNVCDLLISDAVPNQDIEPMLLNPFGPLWKATETNDKIRRRLWDAYKPFEETVIEVEEALQSIMQRLRVQVSADGEVEWMSKGKITRDFKKLLYRINREDYNDSLATISKGISDLESLIRLSIHLEPSRRKQSRGKLFKILRDLSTSIYRALSSSIICTGSHDVSLELQPKLIEFGHEEEHEKVFRDAQFKVAISFEIVRGPATKRFWDEVNIKTATPVAVVKPQQSITEIQTQSLKRVSFGLKQTLSLRTPTKSHDMKSAMAIFSRPATDVGFIKTCQDEDNNVAQKPLNLCTALIKAREERPVCYGHLVDAQCTNRLFQVYPLGTTANSDDWSIVTLDDVLEGNKGLRPLVSLAEKVQLALAIASSVLQLSKTPWLPEVLTRRNVHFFRRDDTFSYKSPFILRQFPVRPLEPLHVATPSAKSGCPPLVNPTLFALGVLLLEIITGSSFEKQRSSEEQAIVGDYDGIIRASIAAHRLLEQRVALINPVYKAVVQRCIDCTESSGLDEDNFRQEVYNDVVMQLEAILESTKLGI</sequence>
<keyword evidence="1" id="KW-0732">Signal</keyword>
<accession>A0A9P7H3Z3</accession>
<comment type="caution">
    <text evidence="3">The sequence shown here is derived from an EMBL/GenBank/DDBJ whole genome shotgun (WGS) entry which is preliminary data.</text>
</comment>
<dbReference type="InterPro" id="IPR056002">
    <property type="entry name" value="DUF7580"/>
</dbReference>
<reference evidence="3" key="1">
    <citation type="submission" date="2021-04" db="EMBL/GenBank/DDBJ databases">
        <title>Draft genome of Fusarium avenaceum strain F156N33, isolated from an atmospheric sample in Virginia.</title>
        <authorList>
            <person name="Yang S."/>
            <person name="Vinatzer B.A."/>
            <person name="Coleman J."/>
        </authorList>
    </citation>
    <scope>NUCLEOTIDE SEQUENCE</scope>
    <source>
        <strain evidence="3">F156N33</strain>
    </source>
</reference>
<dbReference type="PANTHER" id="PTHR35186">
    <property type="entry name" value="ANK_REP_REGION DOMAIN-CONTAINING PROTEIN"/>
    <property type="match status" value="1"/>
</dbReference>
<feature type="domain" description="DUF7580" evidence="2">
    <location>
        <begin position="339"/>
        <end position="580"/>
    </location>
</feature>
<dbReference type="Pfam" id="PF24476">
    <property type="entry name" value="DUF7580"/>
    <property type="match status" value="1"/>
</dbReference>
<dbReference type="EMBL" id="JAGPUO010000015">
    <property type="protein sequence ID" value="KAG5658057.1"/>
    <property type="molecule type" value="Genomic_DNA"/>
</dbReference>
<gene>
    <name evidence="3" type="ORF">KAF25_007008</name>
</gene>
<evidence type="ECO:0000313" key="4">
    <source>
        <dbReference type="Proteomes" id="UP000782241"/>
    </source>
</evidence>
<keyword evidence="4" id="KW-1185">Reference proteome</keyword>
<feature type="signal peptide" evidence="1">
    <location>
        <begin position="1"/>
        <end position="20"/>
    </location>
</feature>
<organism evidence="3 4">
    <name type="scientific">Fusarium avenaceum</name>
    <dbReference type="NCBI Taxonomy" id="40199"/>
    <lineage>
        <taxon>Eukaryota</taxon>
        <taxon>Fungi</taxon>
        <taxon>Dikarya</taxon>
        <taxon>Ascomycota</taxon>
        <taxon>Pezizomycotina</taxon>
        <taxon>Sordariomycetes</taxon>
        <taxon>Hypocreomycetidae</taxon>
        <taxon>Hypocreales</taxon>
        <taxon>Nectriaceae</taxon>
        <taxon>Fusarium</taxon>
        <taxon>Fusarium tricinctum species complex</taxon>
    </lineage>
</organism>
<evidence type="ECO:0000259" key="2">
    <source>
        <dbReference type="Pfam" id="PF24476"/>
    </source>
</evidence>
<name>A0A9P7H3Z3_9HYPO</name>
<evidence type="ECO:0000256" key="1">
    <source>
        <dbReference type="SAM" id="SignalP"/>
    </source>
</evidence>